<organism evidence="2 3">
    <name type="scientific">Larinioides sclopetarius</name>
    <dbReference type="NCBI Taxonomy" id="280406"/>
    <lineage>
        <taxon>Eukaryota</taxon>
        <taxon>Metazoa</taxon>
        <taxon>Ecdysozoa</taxon>
        <taxon>Arthropoda</taxon>
        <taxon>Chelicerata</taxon>
        <taxon>Arachnida</taxon>
        <taxon>Araneae</taxon>
        <taxon>Araneomorphae</taxon>
        <taxon>Entelegynae</taxon>
        <taxon>Araneoidea</taxon>
        <taxon>Araneidae</taxon>
        <taxon>Larinioides</taxon>
    </lineage>
</organism>
<evidence type="ECO:0000313" key="3">
    <source>
        <dbReference type="Proteomes" id="UP001497382"/>
    </source>
</evidence>
<sequence>MDPPNVPPTPSWVMSLPPPDNYYYSVPMASDPERINEPMDSAEQEEPMDLTTNCTKGLRPQHVFKCIYPLDLKVQT</sequence>
<dbReference type="AlphaFoldDB" id="A0AAV2ASM3"/>
<dbReference type="EMBL" id="CAXIEN010000201">
    <property type="protein sequence ID" value="CAL1286319.1"/>
    <property type="molecule type" value="Genomic_DNA"/>
</dbReference>
<evidence type="ECO:0000313" key="2">
    <source>
        <dbReference type="EMBL" id="CAL1286319.1"/>
    </source>
</evidence>
<dbReference type="Proteomes" id="UP001497382">
    <property type="component" value="Unassembled WGS sequence"/>
</dbReference>
<protein>
    <submittedName>
        <fullName evidence="2">Uncharacterized protein</fullName>
    </submittedName>
</protein>
<name>A0AAV2ASM3_9ARAC</name>
<evidence type="ECO:0000256" key="1">
    <source>
        <dbReference type="SAM" id="MobiDB-lite"/>
    </source>
</evidence>
<reference evidence="2 3" key="1">
    <citation type="submission" date="2024-04" db="EMBL/GenBank/DDBJ databases">
        <authorList>
            <person name="Rising A."/>
            <person name="Reimegard J."/>
            <person name="Sonavane S."/>
            <person name="Akerstrom W."/>
            <person name="Nylinder S."/>
            <person name="Hedman E."/>
            <person name="Kallberg Y."/>
        </authorList>
    </citation>
    <scope>NUCLEOTIDE SEQUENCE [LARGE SCALE GENOMIC DNA]</scope>
</reference>
<proteinExistence type="predicted"/>
<comment type="caution">
    <text evidence="2">The sequence shown here is derived from an EMBL/GenBank/DDBJ whole genome shotgun (WGS) entry which is preliminary data.</text>
</comment>
<keyword evidence="3" id="KW-1185">Reference proteome</keyword>
<feature type="region of interest" description="Disordered" evidence="1">
    <location>
        <begin position="27"/>
        <end position="47"/>
    </location>
</feature>
<accession>A0AAV2ASM3</accession>
<gene>
    <name evidence="2" type="ORF">LARSCL_LOCUS14183</name>
</gene>